<dbReference type="Pfam" id="PF00528">
    <property type="entry name" value="BPD_transp_1"/>
    <property type="match status" value="2"/>
</dbReference>
<dbReference type="CDD" id="cd06261">
    <property type="entry name" value="TM_PBP2"/>
    <property type="match status" value="2"/>
</dbReference>
<feature type="transmembrane region" description="Helical" evidence="7">
    <location>
        <begin position="119"/>
        <end position="137"/>
    </location>
</feature>
<dbReference type="Gene3D" id="1.10.3720.10">
    <property type="entry name" value="MetI-like"/>
    <property type="match status" value="2"/>
</dbReference>
<accession>A0A7W6WL28</accession>
<dbReference type="SUPFAM" id="SSF161098">
    <property type="entry name" value="MetI-like"/>
    <property type="match status" value="2"/>
</dbReference>
<gene>
    <name evidence="9" type="ORF">GGD88_002108</name>
</gene>
<evidence type="ECO:0000256" key="6">
    <source>
        <dbReference type="ARBA" id="ARBA00023136"/>
    </source>
</evidence>
<protein>
    <submittedName>
        <fullName evidence="9">Iron(III) transport system permease protein</fullName>
    </submittedName>
</protein>
<name>A0A7W6WL28_9PROT</name>
<feature type="transmembrane region" description="Helical" evidence="7">
    <location>
        <begin position="394"/>
        <end position="421"/>
    </location>
</feature>
<evidence type="ECO:0000259" key="8">
    <source>
        <dbReference type="PROSITE" id="PS50928"/>
    </source>
</evidence>
<dbReference type="Proteomes" id="UP000555728">
    <property type="component" value="Unassembled WGS sequence"/>
</dbReference>
<proteinExistence type="inferred from homology"/>
<dbReference type="InterPro" id="IPR035906">
    <property type="entry name" value="MetI-like_sf"/>
</dbReference>
<dbReference type="GO" id="GO:0005886">
    <property type="term" value="C:plasma membrane"/>
    <property type="evidence" value="ECO:0007669"/>
    <property type="project" value="UniProtKB-SubCell"/>
</dbReference>
<dbReference type="InterPro" id="IPR000515">
    <property type="entry name" value="MetI-like"/>
</dbReference>
<evidence type="ECO:0000256" key="5">
    <source>
        <dbReference type="ARBA" id="ARBA00022989"/>
    </source>
</evidence>
<comment type="subcellular location">
    <subcellularLocation>
        <location evidence="1 7">Cell membrane</location>
        <topology evidence="1 7">Multi-pass membrane protein</topology>
    </subcellularLocation>
</comment>
<sequence>MVPTAAGHRFGRRAVRNRGVSREARTIAYRARLRRPGPWTWGSLLVAGLVALPLVAVFVMALWPEENIWPHLAATVLPRYLTTTVLLMTAVGAGTLTIGITGAWLVTMYRFPGRRLFEWALLMPLAVPAYVIAYVYTDLLEYAGPVQGAIRAVFGFDSAADYWFPEIRSLPGAAIMMTAVFYPYVYLLARAAFLEQSLCVLEVSRTLGCGPWASFRRVALPLARPSIVVGLALVLMETLNDFGTVDYFAVQTLTAGLYNVWLILHNRAGAAQIALVLMGFVVLLIVAERLGRRRRGYQATSTRTRSSAGVRLTGWHAPLATVACALPIVVGFVVPVAVLTRHAVVRFEESWNAGFLTHALSSLGLSAGAALIAVAIGLFLAYAVRLDGGRGLRLLVRFASLGYAIPGAVLAVGVLTVLAGIDNTVDAIMEGTFGIDTGLLLSGTVFALLFAYTVRFLALSHGTLEAGLGRVRPSLDMAARTLGRTPGQVLREVHAPLVRGSLLTAALLVFVDCMKELPATLILRPFNFETLATHVYQFASDELLEQSALAALSIVLVGLIPVLLLSRSISRARDWGQGGPA</sequence>
<organism evidence="9 10">
    <name type="scientific">Roseospira goensis</name>
    <dbReference type="NCBI Taxonomy" id="391922"/>
    <lineage>
        <taxon>Bacteria</taxon>
        <taxon>Pseudomonadati</taxon>
        <taxon>Pseudomonadota</taxon>
        <taxon>Alphaproteobacteria</taxon>
        <taxon>Rhodospirillales</taxon>
        <taxon>Rhodospirillaceae</taxon>
        <taxon>Roseospira</taxon>
    </lineage>
</organism>
<keyword evidence="4 7" id="KW-0812">Transmembrane</keyword>
<evidence type="ECO:0000256" key="3">
    <source>
        <dbReference type="ARBA" id="ARBA00022475"/>
    </source>
</evidence>
<feature type="transmembrane region" description="Helical" evidence="7">
    <location>
        <begin position="312"/>
        <end position="339"/>
    </location>
</feature>
<dbReference type="GO" id="GO:0055085">
    <property type="term" value="P:transmembrane transport"/>
    <property type="evidence" value="ECO:0007669"/>
    <property type="project" value="InterPro"/>
</dbReference>
<dbReference type="RefSeq" id="WP_184435200.1">
    <property type="nucleotide sequence ID" value="NZ_JACIGI010000015.1"/>
</dbReference>
<feature type="transmembrane region" description="Helical" evidence="7">
    <location>
        <begin position="501"/>
        <end position="523"/>
    </location>
</feature>
<feature type="transmembrane region" description="Helical" evidence="7">
    <location>
        <begin position="359"/>
        <end position="382"/>
    </location>
</feature>
<feature type="transmembrane region" description="Helical" evidence="7">
    <location>
        <begin position="39"/>
        <end position="63"/>
    </location>
</feature>
<feature type="domain" description="ABC transmembrane type-1" evidence="8">
    <location>
        <begin position="81"/>
        <end position="286"/>
    </location>
</feature>
<evidence type="ECO:0000256" key="2">
    <source>
        <dbReference type="ARBA" id="ARBA00022448"/>
    </source>
</evidence>
<feature type="transmembrane region" description="Helical" evidence="7">
    <location>
        <begin position="270"/>
        <end position="291"/>
    </location>
</feature>
<reference evidence="9 10" key="1">
    <citation type="submission" date="2020-08" db="EMBL/GenBank/DDBJ databases">
        <title>Genome sequencing of Purple Non-Sulfur Bacteria from various extreme environments.</title>
        <authorList>
            <person name="Mayer M."/>
        </authorList>
    </citation>
    <scope>NUCLEOTIDE SEQUENCE [LARGE SCALE GENOMIC DNA]</scope>
    <source>
        <strain evidence="9 10">JA135</strain>
    </source>
</reference>
<dbReference type="FunFam" id="1.10.3720.10:FF:000088">
    <property type="entry name" value="Iron(III) ABC transporter, permease protein"/>
    <property type="match status" value="1"/>
</dbReference>
<evidence type="ECO:0000256" key="7">
    <source>
        <dbReference type="RuleBase" id="RU363032"/>
    </source>
</evidence>
<dbReference type="AlphaFoldDB" id="A0A7W6WL28"/>
<keyword evidence="5 7" id="KW-1133">Transmembrane helix</keyword>
<feature type="transmembrane region" description="Helical" evidence="7">
    <location>
        <begin position="170"/>
        <end position="189"/>
    </location>
</feature>
<evidence type="ECO:0000313" key="10">
    <source>
        <dbReference type="Proteomes" id="UP000555728"/>
    </source>
</evidence>
<dbReference type="EMBL" id="JACIGI010000015">
    <property type="protein sequence ID" value="MBB4286379.1"/>
    <property type="molecule type" value="Genomic_DNA"/>
</dbReference>
<dbReference type="PANTHER" id="PTHR30183:SF2">
    <property type="entry name" value="IRON UTILIZATION PROTEIN"/>
    <property type="match status" value="1"/>
</dbReference>
<keyword evidence="2 7" id="KW-0813">Transport</keyword>
<feature type="domain" description="ABC transmembrane type-1" evidence="8">
    <location>
        <begin position="359"/>
        <end position="565"/>
    </location>
</feature>
<keyword evidence="10" id="KW-1185">Reference proteome</keyword>
<evidence type="ECO:0000256" key="1">
    <source>
        <dbReference type="ARBA" id="ARBA00004651"/>
    </source>
</evidence>
<feature type="transmembrane region" description="Helical" evidence="7">
    <location>
        <begin position="433"/>
        <end position="454"/>
    </location>
</feature>
<keyword evidence="6 7" id="KW-0472">Membrane</keyword>
<comment type="similarity">
    <text evidence="7">Belongs to the binding-protein-dependent transport system permease family.</text>
</comment>
<feature type="transmembrane region" description="Helical" evidence="7">
    <location>
        <begin position="83"/>
        <end position="107"/>
    </location>
</feature>
<feature type="transmembrane region" description="Helical" evidence="7">
    <location>
        <begin position="543"/>
        <end position="565"/>
    </location>
</feature>
<evidence type="ECO:0000313" key="9">
    <source>
        <dbReference type="EMBL" id="MBB4286379.1"/>
    </source>
</evidence>
<keyword evidence="3" id="KW-1003">Cell membrane</keyword>
<comment type="caution">
    <text evidence="9">The sequence shown here is derived from an EMBL/GenBank/DDBJ whole genome shotgun (WGS) entry which is preliminary data.</text>
</comment>
<dbReference type="PROSITE" id="PS50928">
    <property type="entry name" value="ABC_TM1"/>
    <property type="match status" value="2"/>
</dbReference>
<dbReference type="PANTHER" id="PTHR30183">
    <property type="entry name" value="MOLYBDENUM TRANSPORT SYSTEM PERMEASE PROTEIN MODB"/>
    <property type="match status" value="1"/>
</dbReference>
<evidence type="ECO:0000256" key="4">
    <source>
        <dbReference type="ARBA" id="ARBA00022692"/>
    </source>
</evidence>